<protein>
    <recommendedName>
        <fullName evidence="3">DNA-binding protein</fullName>
    </recommendedName>
</protein>
<accession>A0A432VUH7</accession>
<name>A0A432VUH7_9GAMM</name>
<sequence>MKMFEFSLRFDISACQKSIDAIDDLLFEAGCGDALVRHSRKGEIQIDYNREAESALMAFERAKSEVLCALPGARFLEAKPDYVSPSDIAANYQISRQRVLKIMQTKGVSIHPMTNVGNTQIFRLASVMSQLEKLGTPIVDATLYEAAEAALKLNSEAQLLG</sequence>
<dbReference type="Proteomes" id="UP000288212">
    <property type="component" value="Unassembled WGS sequence"/>
</dbReference>
<comment type="caution">
    <text evidence="1">The sequence shown here is derived from an EMBL/GenBank/DDBJ whole genome shotgun (WGS) entry which is preliminary data.</text>
</comment>
<evidence type="ECO:0008006" key="3">
    <source>
        <dbReference type="Google" id="ProtNLM"/>
    </source>
</evidence>
<evidence type="ECO:0000313" key="1">
    <source>
        <dbReference type="EMBL" id="RUO20169.1"/>
    </source>
</evidence>
<dbReference type="OrthoDB" id="7860618at2"/>
<dbReference type="RefSeq" id="WP_126792156.1">
    <property type="nucleotide sequence ID" value="NZ_PIPI01000003.1"/>
</dbReference>
<dbReference type="EMBL" id="PIPI01000003">
    <property type="protein sequence ID" value="RUO20169.1"/>
    <property type="molecule type" value="Genomic_DNA"/>
</dbReference>
<evidence type="ECO:0000313" key="2">
    <source>
        <dbReference type="Proteomes" id="UP000288212"/>
    </source>
</evidence>
<gene>
    <name evidence="1" type="ORF">CWE06_05965</name>
</gene>
<organism evidence="1 2">
    <name type="scientific">Aliidiomarina haloalkalitolerans</name>
    <dbReference type="NCBI Taxonomy" id="859059"/>
    <lineage>
        <taxon>Bacteria</taxon>
        <taxon>Pseudomonadati</taxon>
        <taxon>Pseudomonadota</taxon>
        <taxon>Gammaproteobacteria</taxon>
        <taxon>Alteromonadales</taxon>
        <taxon>Idiomarinaceae</taxon>
        <taxon>Aliidiomarina</taxon>
    </lineage>
</organism>
<proteinExistence type="predicted"/>
<dbReference type="AlphaFoldDB" id="A0A432VUH7"/>
<keyword evidence="2" id="KW-1185">Reference proteome</keyword>
<reference evidence="1 2" key="1">
    <citation type="journal article" date="2011" name="Front. Microbiol.">
        <title>Genomic signatures of strain selection and enhancement in Bacillus atrophaeus var. globigii, a historical biowarfare simulant.</title>
        <authorList>
            <person name="Gibbons H.S."/>
            <person name="Broomall S.M."/>
            <person name="McNew L.A."/>
            <person name="Daligault H."/>
            <person name="Chapman C."/>
            <person name="Bruce D."/>
            <person name="Karavis M."/>
            <person name="Krepps M."/>
            <person name="McGregor P.A."/>
            <person name="Hong C."/>
            <person name="Park K.H."/>
            <person name="Akmal A."/>
            <person name="Feldman A."/>
            <person name="Lin J.S."/>
            <person name="Chang W.E."/>
            <person name="Higgs B.W."/>
            <person name="Demirev P."/>
            <person name="Lindquist J."/>
            <person name="Liem A."/>
            <person name="Fochler E."/>
            <person name="Read T.D."/>
            <person name="Tapia R."/>
            <person name="Johnson S."/>
            <person name="Bishop-Lilly K.A."/>
            <person name="Detter C."/>
            <person name="Han C."/>
            <person name="Sozhamannan S."/>
            <person name="Rosenzweig C.N."/>
            <person name="Skowronski E.W."/>
        </authorList>
    </citation>
    <scope>NUCLEOTIDE SEQUENCE [LARGE SCALE GENOMIC DNA]</scope>
    <source>
        <strain evidence="1 2">AK5</strain>
    </source>
</reference>